<dbReference type="Pfam" id="PF01042">
    <property type="entry name" value="Ribonuc_L-PSP"/>
    <property type="match status" value="1"/>
</dbReference>
<evidence type="ECO:0000313" key="3">
    <source>
        <dbReference type="Proteomes" id="UP001449795"/>
    </source>
</evidence>
<accession>A0ABZ3D3F2</accession>
<dbReference type="Gene3D" id="3.30.1330.40">
    <property type="entry name" value="RutC-like"/>
    <property type="match status" value="1"/>
</dbReference>
<dbReference type="Proteomes" id="UP001449795">
    <property type="component" value="Chromosome"/>
</dbReference>
<protein>
    <submittedName>
        <fullName evidence="2">RidA family protein</fullName>
        <ecNumber evidence="2">3.5.-.-</ecNumber>
    </submittedName>
</protein>
<evidence type="ECO:0000313" key="2">
    <source>
        <dbReference type="EMBL" id="XAE42102.1"/>
    </source>
</evidence>
<dbReference type="GO" id="GO:0016787">
    <property type="term" value="F:hydrolase activity"/>
    <property type="evidence" value="ECO:0007669"/>
    <property type="project" value="UniProtKB-KW"/>
</dbReference>
<dbReference type="EMBL" id="CP152276">
    <property type="protein sequence ID" value="XAE42102.1"/>
    <property type="molecule type" value="Genomic_DNA"/>
</dbReference>
<dbReference type="CDD" id="cd00448">
    <property type="entry name" value="YjgF_YER057c_UK114_family"/>
    <property type="match status" value="1"/>
</dbReference>
<organism evidence="2 3">
    <name type="scientific">Nguyenibacter vanlangensis</name>
    <dbReference type="NCBI Taxonomy" id="1216886"/>
    <lineage>
        <taxon>Bacteria</taxon>
        <taxon>Pseudomonadati</taxon>
        <taxon>Pseudomonadota</taxon>
        <taxon>Alphaproteobacteria</taxon>
        <taxon>Acetobacterales</taxon>
        <taxon>Acetobacteraceae</taxon>
        <taxon>Nguyenibacter</taxon>
    </lineage>
</organism>
<sequence>MRDLILTPVKQDKPMVKKIFGAAHVPLSPAVRAGDFVFVSGQVPVRDGKIVAGGVIEQTHAVMENIASALQLAGCAMTDVVKTFAILSDAKDFDAFNQAYAAWFPSEPPARTTVEAKLMIDIAVEIEVVAYRPL</sequence>
<keyword evidence="2" id="KW-0378">Hydrolase</keyword>
<dbReference type="EC" id="3.5.-.-" evidence="2"/>
<dbReference type="InterPro" id="IPR006175">
    <property type="entry name" value="YjgF/YER057c/UK114"/>
</dbReference>
<dbReference type="RefSeq" id="WP_342627904.1">
    <property type="nucleotide sequence ID" value="NZ_CP152276.1"/>
</dbReference>
<gene>
    <name evidence="2" type="ORF">AAC691_17800</name>
</gene>
<proteinExistence type="inferred from homology"/>
<dbReference type="InterPro" id="IPR035959">
    <property type="entry name" value="RutC-like_sf"/>
</dbReference>
<reference evidence="2 3" key="1">
    <citation type="submission" date="2024-04" db="EMBL/GenBank/DDBJ databases">
        <title>Complete genome sequence of Nguyenibacter vanlangesis HBCM-1154, a strain capable of nitrogen fixation, IAA production, and phosphorus solubilization isolated from sugarcane soil.</title>
        <authorList>
            <person name="MY HANH P."/>
        </authorList>
    </citation>
    <scope>NUCLEOTIDE SEQUENCE [LARGE SCALE GENOMIC DNA]</scope>
    <source>
        <strain evidence="2 3">HBCM 1154</strain>
    </source>
</reference>
<dbReference type="PANTHER" id="PTHR11803">
    <property type="entry name" value="2-IMINOBUTANOATE/2-IMINOPROPANOATE DEAMINASE RIDA"/>
    <property type="match status" value="1"/>
</dbReference>
<keyword evidence="3" id="KW-1185">Reference proteome</keyword>
<comment type="similarity">
    <text evidence="1">Belongs to the RutC family.</text>
</comment>
<dbReference type="SUPFAM" id="SSF55298">
    <property type="entry name" value="YjgF-like"/>
    <property type="match status" value="1"/>
</dbReference>
<dbReference type="PANTHER" id="PTHR11803:SF58">
    <property type="entry name" value="PROTEIN HMF1-RELATED"/>
    <property type="match status" value="1"/>
</dbReference>
<evidence type="ECO:0000256" key="1">
    <source>
        <dbReference type="ARBA" id="ARBA00010552"/>
    </source>
</evidence>
<name>A0ABZ3D3F2_9PROT</name>